<dbReference type="RefSeq" id="WP_338002484.1">
    <property type="nucleotide sequence ID" value="NZ_JAOPKA010000002.1"/>
</dbReference>
<dbReference type="Gene3D" id="3.50.20.10">
    <property type="entry name" value="Pyruvoyl-Dependent Histidine Decarboxylase, subunit B"/>
    <property type="match status" value="1"/>
</dbReference>
<dbReference type="SUPFAM" id="SSF56271">
    <property type="entry name" value="Pyruvoyl-dependent histidine and arginine decarboxylases"/>
    <property type="match status" value="1"/>
</dbReference>
<dbReference type="SFLD" id="SFLDS00055">
    <property type="entry name" value="Pyruvoyl-Dependent_Histidine/A"/>
    <property type="match status" value="1"/>
</dbReference>
<comment type="similarity">
    <text evidence="2">Belongs to the PdaD family.</text>
</comment>
<organism evidence="9 12">
    <name type="scientific">Natronoglomus mannanivorans</name>
    <dbReference type="NCBI Taxonomy" id="2979990"/>
    <lineage>
        <taxon>Archaea</taxon>
        <taxon>Methanobacteriati</taxon>
        <taxon>Methanobacteriota</taxon>
        <taxon>Stenosarchaea group</taxon>
        <taxon>Halobacteria</taxon>
        <taxon>Halobacteriales</taxon>
        <taxon>Natrialbaceae</taxon>
        <taxon>Natronoglomus</taxon>
    </lineage>
</organism>
<evidence type="ECO:0000256" key="6">
    <source>
        <dbReference type="ARBA" id="ARBA00023317"/>
    </source>
</evidence>
<dbReference type="PANTHER" id="PTHR40438">
    <property type="entry name" value="PYRUVOYL-DEPENDENT ARGININE DECARBOXYLASE"/>
    <property type="match status" value="1"/>
</dbReference>
<proteinExistence type="inferred from homology"/>
<dbReference type="GO" id="GO:0008792">
    <property type="term" value="F:arginine decarboxylase activity"/>
    <property type="evidence" value="ECO:0007669"/>
    <property type="project" value="UniProtKB-EC"/>
</dbReference>
<evidence type="ECO:0000313" key="12">
    <source>
        <dbReference type="Proteomes" id="UP001321018"/>
    </source>
</evidence>
<dbReference type="AlphaFoldDB" id="A0AAP2YWK1"/>
<dbReference type="InterPro" id="IPR002724">
    <property type="entry name" value="Pyruvoyl-dep_arg_deCO2ase"/>
</dbReference>
<evidence type="ECO:0000256" key="2">
    <source>
        <dbReference type="ARBA" id="ARBA00007412"/>
    </source>
</evidence>
<dbReference type="SFLD" id="SFLDG01170">
    <property type="entry name" value="Pyruvoyl-dependent_arginine_de"/>
    <property type="match status" value="1"/>
</dbReference>
<evidence type="ECO:0000256" key="8">
    <source>
        <dbReference type="SAM" id="MobiDB-lite"/>
    </source>
</evidence>
<dbReference type="InterPro" id="IPR016105">
    <property type="entry name" value="Pyr-dep_his/arg-deCO2ase_sand"/>
</dbReference>
<dbReference type="Proteomes" id="UP001321018">
    <property type="component" value="Unassembled WGS sequence"/>
</dbReference>
<sequence>MNTNTGTGTKTGTGTGTDPDPNSSSKTIRVVWGSASAPTKMASYDAALAEAGICNYNLVSVSSVIPAGVDVEAVGTAPDLGPAGERLTVVEARATTAGPGRVSAALSWVQSADDGPGLFYETAGEMDSADVRTRVREGIAAGQELREWEFGEPRDRVETRKAKSGRYTTAVVLAVYGESAPVL</sequence>
<evidence type="ECO:0000256" key="5">
    <source>
        <dbReference type="ARBA" id="ARBA00023239"/>
    </source>
</evidence>
<comment type="caution">
    <text evidence="9">The sequence shown here is derived from an EMBL/GenBank/DDBJ whole genome shotgun (WGS) entry which is preliminary data.</text>
</comment>
<dbReference type="Proteomes" id="UP001320972">
    <property type="component" value="Unassembled WGS sequence"/>
</dbReference>
<keyword evidence="5" id="KW-0456">Lyase</keyword>
<evidence type="ECO:0000313" key="11">
    <source>
        <dbReference type="Proteomes" id="UP001320972"/>
    </source>
</evidence>
<keyword evidence="6" id="KW-0670">Pyruvate</keyword>
<gene>
    <name evidence="10" type="ORF">OB955_08170</name>
    <name evidence="9" type="ORF">OB960_04400</name>
</gene>
<dbReference type="EC" id="4.1.1.19" evidence="3"/>
<keyword evidence="4" id="KW-0210">Decarboxylase</keyword>
<dbReference type="GO" id="GO:0006527">
    <property type="term" value="P:L-arginine catabolic process"/>
    <property type="evidence" value="ECO:0007669"/>
    <property type="project" value="InterPro"/>
</dbReference>
<dbReference type="InterPro" id="IPR016104">
    <property type="entry name" value="Pyr-dep_his/arg-deCO2ase"/>
</dbReference>
<protein>
    <recommendedName>
        <fullName evidence="3">arginine decarboxylase</fullName>
        <ecNumber evidence="3">4.1.1.19</ecNumber>
    </recommendedName>
</protein>
<accession>A0AAP2YWK1</accession>
<evidence type="ECO:0000256" key="1">
    <source>
        <dbReference type="ARBA" id="ARBA00001928"/>
    </source>
</evidence>
<feature type="region of interest" description="Disordered" evidence="8">
    <location>
        <begin position="1"/>
        <end position="26"/>
    </location>
</feature>
<evidence type="ECO:0000256" key="7">
    <source>
        <dbReference type="ARBA" id="ARBA00049309"/>
    </source>
</evidence>
<keyword evidence="11" id="KW-1185">Reference proteome</keyword>
<evidence type="ECO:0000313" key="9">
    <source>
        <dbReference type="EMBL" id="MCU4740640.1"/>
    </source>
</evidence>
<reference evidence="9 11" key="1">
    <citation type="submission" date="2022-09" db="EMBL/GenBank/DDBJ databases">
        <title>Enrichment on poylsaccharides allowed isolation of novel metabolic and taxonomic groups of Haloarchaea.</title>
        <authorList>
            <person name="Sorokin D.Y."/>
            <person name="Elcheninov A.G."/>
            <person name="Khizhniak T.V."/>
            <person name="Kolganova T.V."/>
            <person name="Kublanov I.V."/>
        </authorList>
    </citation>
    <scope>NUCLEOTIDE SEQUENCE</scope>
    <source>
        <strain evidence="10 11">AArc-m2/3/4</strain>
        <strain evidence="9">AArc-xg1-1</strain>
    </source>
</reference>
<name>A0AAP2YWK1_9EURY</name>
<evidence type="ECO:0000256" key="4">
    <source>
        <dbReference type="ARBA" id="ARBA00022793"/>
    </source>
</evidence>
<evidence type="ECO:0000313" key="10">
    <source>
        <dbReference type="EMBL" id="MCU4972713.1"/>
    </source>
</evidence>
<dbReference type="PANTHER" id="PTHR40438:SF1">
    <property type="entry name" value="PYRUVOYL-DEPENDENT ARGININE DECARBOXYLASE"/>
    <property type="match status" value="1"/>
</dbReference>
<dbReference type="EMBL" id="JAOPKB010000003">
    <property type="protein sequence ID" value="MCU4972713.1"/>
    <property type="molecule type" value="Genomic_DNA"/>
</dbReference>
<dbReference type="EMBL" id="JAOPKA010000002">
    <property type="protein sequence ID" value="MCU4740640.1"/>
    <property type="molecule type" value="Genomic_DNA"/>
</dbReference>
<dbReference type="Pfam" id="PF01862">
    <property type="entry name" value="PvlArgDC"/>
    <property type="match status" value="1"/>
</dbReference>
<comment type="catalytic activity">
    <reaction evidence="7">
        <text>L-arginine + H(+) = agmatine + CO2</text>
        <dbReference type="Rhea" id="RHEA:17641"/>
        <dbReference type="ChEBI" id="CHEBI:15378"/>
        <dbReference type="ChEBI" id="CHEBI:16526"/>
        <dbReference type="ChEBI" id="CHEBI:32682"/>
        <dbReference type="ChEBI" id="CHEBI:58145"/>
        <dbReference type="EC" id="4.1.1.19"/>
    </reaction>
</comment>
<evidence type="ECO:0000256" key="3">
    <source>
        <dbReference type="ARBA" id="ARBA00012426"/>
    </source>
</evidence>
<comment type="cofactor">
    <cofactor evidence="1">
        <name>pyruvate</name>
        <dbReference type="ChEBI" id="CHEBI:15361"/>
    </cofactor>
</comment>